<evidence type="ECO:0000313" key="2">
    <source>
        <dbReference type="Proteomes" id="UP000198556"/>
    </source>
</evidence>
<dbReference type="AlphaFoldDB" id="A0A1H9INQ5"/>
<keyword evidence="2" id="KW-1185">Reference proteome</keyword>
<gene>
    <name evidence="1" type="ORF">SAMN05421767_10643</name>
</gene>
<dbReference type="SUPFAM" id="SSF47413">
    <property type="entry name" value="lambda repressor-like DNA-binding domains"/>
    <property type="match status" value="1"/>
</dbReference>
<dbReference type="STRING" id="137733.SAMN05421767_10643"/>
<protein>
    <submittedName>
        <fullName evidence="1">Uncharacterized protein</fullName>
    </submittedName>
</protein>
<dbReference type="RefSeq" id="WP_089746091.1">
    <property type="nucleotide sequence ID" value="NZ_FOGF01000006.1"/>
</dbReference>
<accession>A0A1H9INQ5</accession>
<name>A0A1H9INQ5_9LACT</name>
<evidence type="ECO:0000313" key="1">
    <source>
        <dbReference type="EMBL" id="SEQ76224.1"/>
    </source>
</evidence>
<dbReference type="EMBL" id="FOGF01000006">
    <property type="protein sequence ID" value="SEQ76224.1"/>
    <property type="molecule type" value="Genomic_DNA"/>
</dbReference>
<dbReference type="Proteomes" id="UP000198556">
    <property type="component" value="Unassembled WGS sequence"/>
</dbReference>
<dbReference type="InterPro" id="IPR010982">
    <property type="entry name" value="Lambda_DNA-bd_dom_sf"/>
</dbReference>
<organism evidence="1 2">
    <name type="scientific">Granulicatella balaenopterae</name>
    <dbReference type="NCBI Taxonomy" id="137733"/>
    <lineage>
        <taxon>Bacteria</taxon>
        <taxon>Bacillati</taxon>
        <taxon>Bacillota</taxon>
        <taxon>Bacilli</taxon>
        <taxon>Lactobacillales</taxon>
        <taxon>Carnobacteriaceae</taxon>
        <taxon>Granulicatella</taxon>
    </lineage>
</organism>
<reference evidence="1 2" key="1">
    <citation type="submission" date="2016-10" db="EMBL/GenBank/DDBJ databases">
        <authorList>
            <person name="de Groot N.N."/>
        </authorList>
    </citation>
    <scope>NUCLEOTIDE SEQUENCE [LARGE SCALE GENOMIC DNA]</scope>
    <source>
        <strain evidence="1 2">DSM 15827</strain>
    </source>
</reference>
<proteinExistence type="predicted"/>
<sequence>MTLGYIITNKNGLYFTGIKHDLLSGYAPGTPTNRLVFKNDIQRAYFFTEKEVAMKVAKNIDGVVWLSNSKKPRTMHEVIMLGNRLSKHMEINGLKAIQIARTIDVPAREIIRLLKGHVDITFKHADAIQHYLDNN</sequence>
<dbReference type="GO" id="GO:0003677">
    <property type="term" value="F:DNA binding"/>
    <property type="evidence" value="ECO:0007669"/>
    <property type="project" value="InterPro"/>
</dbReference>